<evidence type="ECO:0000313" key="4">
    <source>
        <dbReference type="Proteomes" id="UP000799302"/>
    </source>
</evidence>
<accession>A0A6A6U1I5</accession>
<dbReference type="OrthoDB" id="3364132at2759"/>
<dbReference type="PANTHER" id="PTHR36223:SF1">
    <property type="entry name" value="TRANSCRIPTION ELONGATION FACTOR EAF N-TERMINAL DOMAIN-CONTAINING PROTEIN"/>
    <property type="match status" value="1"/>
</dbReference>
<feature type="domain" description="DUF7918" evidence="2">
    <location>
        <begin position="9"/>
        <end position="226"/>
    </location>
</feature>
<name>A0A6A6U1I5_9PEZI</name>
<dbReference type="Pfam" id="PF25534">
    <property type="entry name" value="DUF7918"/>
    <property type="match status" value="1"/>
</dbReference>
<dbReference type="EMBL" id="MU004240">
    <property type="protein sequence ID" value="KAF2665307.1"/>
    <property type="molecule type" value="Genomic_DNA"/>
</dbReference>
<organism evidence="3 4">
    <name type="scientific">Microthyrium microscopicum</name>
    <dbReference type="NCBI Taxonomy" id="703497"/>
    <lineage>
        <taxon>Eukaryota</taxon>
        <taxon>Fungi</taxon>
        <taxon>Dikarya</taxon>
        <taxon>Ascomycota</taxon>
        <taxon>Pezizomycotina</taxon>
        <taxon>Dothideomycetes</taxon>
        <taxon>Dothideomycetes incertae sedis</taxon>
        <taxon>Microthyriales</taxon>
        <taxon>Microthyriaceae</taxon>
        <taxon>Microthyrium</taxon>
    </lineage>
</organism>
<feature type="compositionally biased region" description="Basic and acidic residues" evidence="1">
    <location>
        <begin position="367"/>
        <end position="379"/>
    </location>
</feature>
<dbReference type="Proteomes" id="UP000799302">
    <property type="component" value="Unassembled WGS sequence"/>
</dbReference>
<protein>
    <recommendedName>
        <fullName evidence="2">DUF7918 domain-containing protein</fullName>
    </recommendedName>
</protein>
<dbReference type="InterPro" id="IPR057678">
    <property type="entry name" value="DUF7918"/>
</dbReference>
<keyword evidence="4" id="KW-1185">Reference proteome</keyword>
<proteinExistence type="predicted"/>
<dbReference type="PANTHER" id="PTHR36223">
    <property type="entry name" value="BETA-LACTAMASE-TYPE TRANSPEPTIDASE FOLD DOMAIN CONTAINING PROTEIN"/>
    <property type="match status" value="1"/>
</dbReference>
<evidence type="ECO:0000259" key="2">
    <source>
        <dbReference type="Pfam" id="PF25534"/>
    </source>
</evidence>
<gene>
    <name evidence="3" type="ORF">BT63DRAFT_463595</name>
</gene>
<sequence length="418" mass="48499">MAIIPGIEGLDVVIRVAGKPTYEYEDPDGPRGQNTARTETLYIESQPGKRFAVDIMIRKEFAHHCRSHIAAHIFVDGALTNRRTFYAGQIVYGKNQVVTGAEDFIDGMQVKRDFIFAETVTVDNEDENIVLSNTEQEYVQCMGEIAVCFYRKEEREEQWGQYRVGRARNRHEPQNRLARLENLHAIPEKALKGRAVSLRTRFGQAKSYPMRPEKLGQKSIRYRWLDPPNRPSLLEEEMMVDVVVDGRTPEDPKVNTKCKAFGSFVFRYRTLRDLKAEMIIPRTPSPEPEHHQRPCDTDTYMSGYYDQQYPEHYDTRRQAGQGTFSSGRVSVPQFPGFHRLSPIMDQNHEHEDDDDVVFMSSRPRIGRQGDVDHHDRANYYRDVNYDDSYDDNMHPSRRNRYNDGTPVPPDRYVVDLTA</sequence>
<reference evidence="3" key="1">
    <citation type="journal article" date="2020" name="Stud. Mycol.">
        <title>101 Dothideomycetes genomes: a test case for predicting lifestyles and emergence of pathogens.</title>
        <authorList>
            <person name="Haridas S."/>
            <person name="Albert R."/>
            <person name="Binder M."/>
            <person name="Bloem J."/>
            <person name="Labutti K."/>
            <person name="Salamov A."/>
            <person name="Andreopoulos B."/>
            <person name="Baker S."/>
            <person name="Barry K."/>
            <person name="Bills G."/>
            <person name="Bluhm B."/>
            <person name="Cannon C."/>
            <person name="Castanera R."/>
            <person name="Culley D."/>
            <person name="Daum C."/>
            <person name="Ezra D."/>
            <person name="Gonzalez J."/>
            <person name="Henrissat B."/>
            <person name="Kuo A."/>
            <person name="Liang C."/>
            <person name="Lipzen A."/>
            <person name="Lutzoni F."/>
            <person name="Magnuson J."/>
            <person name="Mondo S."/>
            <person name="Nolan M."/>
            <person name="Ohm R."/>
            <person name="Pangilinan J."/>
            <person name="Park H.-J."/>
            <person name="Ramirez L."/>
            <person name="Alfaro M."/>
            <person name="Sun H."/>
            <person name="Tritt A."/>
            <person name="Yoshinaga Y."/>
            <person name="Zwiers L.-H."/>
            <person name="Turgeon B."/>
            <person name="Goodwin S."/>
            <person name="Spatafora J."/>
            <person name="Crous P."/>
            <person name="Grigoriev I."/>
        </authorList>
    </citation>
    <scope>NUCLEOTIDE SEQUENCE</scope>
    <source>
        <strain evidence="3">CBS 115976</strain>
    </source>
</reference>
<dbReference type="AlphaFoldDB" id="A0A6A6U1I5"/>
<feature type="region of interest" description="Disordered" evidence="1">
    <location>
        <begin position="365"/>
        <end position="409"/>
    </location>
</feature>
<evidence type="ECO:0000313" key="3">
    <source>
        <dbReference type="EMBL" id="KAF2665307.1"/>
    </source>
</evidence>
<evidence type="ECO:0000256" key="1">
    <source>
        <dbReference type="SAM" id="MobiDB-lite"/>
    </source>
</evidence>